<dbReference type="InterPro" id="IPR020557">
    <property type="entry name" value="Fumarate_lyase_CS"/>
</dbReference>
<dbReference type="InterPro" id="IPR051546">
    <property type="entry name" value="Aspartate_Ammonia-Lyase"/>
</dbReference>
<dbReference type="InterPro" id="IPR022761">
    <property type="entry name" value="Fumarate_lyase_N"/>
</dbReference>
<dbReference type="FunFam" id="1.20.200.10:FF:000001">
    <property type="entry name" value="Fumarate hydratase, mitochondrial"/>
    <property type="match status" value="1"/>
</dbReference>
<dbReference type="STRING" id="36849.OXPF_10970"/>
<feature type="coiled-coil region" evidence="3">
    <location>
        <begin position="153"/>
        <end position="180"/>
    </location>
</feature>
<dbReference type="Gene3D" id="1.10.275.10">
    <property type="entry name" value="Fumarase/aspartase (N-terminal domain)"/>
    <property type="match status" value="1"/>
</dbReference>
<dbReference type="Gene3D" id="1.20.200.10">
    <property type="entry name" value="Fumarase/aspartase (Central domain)"/>
    <property type="match status" value="1"/>
</dbReference>
<name>A0A0P8X355_9CLOT</name>
<evidence type="ECO:0000256" key="3">
    <source>
        <dbReference type="SAM" id="Coils"/>
    </source>
</evidence>
<keyword evidence="1" id="KW-0028">Amino-acid biosynthesis</keyword>
<dbReference type="AlphaFoldDB" id="A0A0P8X355"/>
<dbReference type="InterPro" id="IPR000362">
    <property type="entry name" value="Fumarate_lyase_fam"/>
</dbReference>
<dbReference type="InterPro" id="IPR008948">
    <property type="entry name" value="L-Aspartase-like"/>
</dbReference>
<proteinExistence type="predicted"/>
<dbReference type="GO" id="GO:0008797">
    <property type="term" value="F:aspartate ammonia-lyase activity"/>
    <property type="evidence" value="ECO:0007669"/>
    <property type="project" value="TreeGrafter"/>
</dbReference>
<sequence>MRIEKDRLGEVQLDDHILYGIQSARAKDNFSVNYKKTSLRLIYAIVKVKKAAAMTYIKLGVGKEGVYRAITDACDIILSGQADGQFIVDAMQGGAGTSTNMNVNEVIANLALKLSGKNCGEYDFIHPIDDVNRGQSTNDVYPTALRIAAIELLRDLSEGCAKLQQSFQKKENQFDDIKKLGRTELMDAIPITLGSEFGSYAQAIARDRWRLYKVEERLRQVNIGGTAVGTSANADRKYRFGVIDKLREMTNIGLAAAEYPMDITQNNDVFVEVSGLLKALAVNLMKISNDIRLMNSGPAGGIGEIKLAPMQMGSTIMPGKVNPVIPEMVIQASMKVIANDYAITAAASHGEFELNAFLPLIADSLLESLSLLERTVIIFRTKCVDLIEADSERCLKLLESSYAFTVEYTQKLGYDKVSRIIEENNGNVDSIKNALKNFEK</sequence>
<dbReference type="PANTHER" id="PTHR42696">
    <property type="entry name" value="ASPARTATE AMMONIA-LYASE"/>
    <property type="match status" value="1"/>
</dbReference>
<dbReference type="GO" id="GO:0005829">
    <property type="term" value="C:cytosol"/>
    <property type="evidence" value="ECO:0007669"/>
    <property type="project" value="TreeGrafter"/>
</dbReference>
<organism evidence="5 6">
    <name type="scientific">Oxobacter pfennigii</name>
    <dbReference type="NCBI Taxonomy" id="36849"/>
    <lineage>
        <taxon>Bacteria</taxon>
        <taxon>Bacillati</taxon>
        <taxon>Bacillota</taxon>
        <taxon>Clostridia</taxon>
        <taxon>Eubacteriales</taxon>
        <taxon>Clostridiaceae</taxon>
        <taxon>Oxobacter</taxon>
    </lineage>
</organism>
<dbReference type="EMBL" id="LKET01000026">
    <property type="protein sequence ID" value="KPU45206.1"/>
    <property type="molecule type" value="Genomic_DNA"/>
</dbReference>
<accession>A0A0P8X355</accession>
<dbReference type="GO" id="GO:0008652">
    <property type="term" value="P:amino acid biosynthetic process"/>
    <property type="evidence" value="ECO:0007669"/>
    <property type="project" value="UniProtKB-KW"/>
</dbReference>
<feature type="domain" description="Fumarate lyase N-terminal" evidence="4">
    <location>
        <begin position="17"/>
        <end position="337"/>
    </location>
</feature>
<evidence type="ECO:0000313" key="6">
    <source>
        <dbReference type="Proteomes" id="UP000050326"/>
    </source>
</evidence>
<dbReference type="NCBIfam" id="NF008909">
    <property type="entry name" value="PRK12273.1"/>
    <property type="match status" value="1"/>
</dbReference>
<dbReference type="PANTHER" id="PTHR42696:SF2">
    <property type="entry name" value="ASPARTATE AMMONIA-LYASE"/>
    <property type="match status" value="1"/>
</dbReference>
<dbReference type="PATRIC" id="fig|36849.3.peg.1172"/>
<gene>
    <name evidence="5" type="primary">fumC</name>
    <name evidence="5" type="ORF">OXPF_10970</name>
</gene>
<dbReference type="GO" id="GO:0006531">
    <property type="term" value="P:aspartate metabolic process"/>
    <property type="evidence" value="ECO:0007669"/>
    <property type="project" value="TreeGrafter"/>
</dbReference>
<dbReference type="PRINTS" id="PR00149">
    <property type="entry name" value="FUMRATELYASE"/>
</dbReference>
<keyword evidence="2 5" id="KW-0456">Lyase</keyword>
<reference evidence="5 6" key="1">
    <citation type="submission" date="2015-09" db="EMBL/GenBank/DDBJ databases">
        <title>Genome sequence of Oxobacter pfennigii DSM 3222.</title>
        <authorList>
            <person name="Poehlein A."/>
            <person name="Bengelsdorf F.R."/>
            <person name="Schiel-Bengelsdorf B."/>
            <person name="Duerre P."/>
            <person name="Daniel R."/>
        </authorList>
    </citation>
    <scope>NUCLEOTIDE SEQUENCE [LARGE SCALE GENOMIC DNA]</scope>
    <source>
        <strain evidence="5 6">DSM 3222</strain>
    </source>
</reference>
<dbReference type="RefSeq" id="WP_201779676.1">
    <property type="nucleotide sequence ID" value="NZ_LKET01000026.1"/>
</dbReference>
<protein>
    <submittedName>
        <fullName evidence="5">Fumarate hydratase class II</fullName>
        <ecNumber evidence="5">4.2.1.2</ecNumber>
    </submittedName>
</protein>
<evidence type="ECO:0000256" key="2">
    <source>
        <dbReference type="ARBA" id="ARBA00023239"/>
    </source>
</evidence>
<comment type="caution">
    <text evidence="5">The sequence shown here is derived from an EMBL/GenBank/DDBJ whole genome shotgun (WGS) entry which is preliminary data.</text>
</comment>
<keyword evidence="3" id="KW-0175">Coiled coil</keyword>
<dbReference type="Proteomes" id="UP000050326">
    <property type="component" value="Unassembled WGS sequence"/>
</dbReference>
<dbReference type="PROSITE" id="PS00163">
    <property type="entry name" value="FUMARATE_LYASES"/>
    <property type="match status" value="1"/>
</dbReference>
<evidence type="ECO:0000313" key="5">
    <source>
        <dbReference type="EMBL" id="KPU45206.1"/>
    </source>
</evidence>
<dbReference type="EC" id="4.2.1.2" evidence="5"/>
<dbReference type="InterPro" id="IPR024083">
    <property type="entry name" value="Fumarase/histidase_N"/>
</dbReference>
<dbReference type="SUPFAM" id="SSF48557">
    <property type="entry name" value="L-aspartase-like"/>
    <property type="match status" value="1"/>
</dbReference>
<evidence type="ECO:0000259" key="4">
    <source>
        <dbReference type="Pfam" id="PF00206"/>
    </source>
</evidence>
<evidence type="ECO:0000256" key="1">
    <source>
        <dbReference type="ARBA" id="ARBA00022605"/>
    </source>
</evidence>
<keyword evidence="6" id="KW-1185">Reference proteome</keyword>
<dbReference type="Pfam" id="PF00206">
    <property type="entry name" value="Lyase_1"/>
    <property type="match status" value="1"/>
</dbReference>
<dbReference type="GO" id="GO:0004333">
    <property type="term" value="F:fumarate hydratase activity"/>
    <property type="evidence" value="ECO:0007669"/>
    <property type="project" value="UniProtKB-EC"/>
</dbReference>